<feature type="signal peptide" evidence="1">
    <location>
        <begin position="1"/>
        <end position="18"/>
    </location>
</feature>
<name>A0AAD9VX63_PHOAM</name>
<evidence type="ECO:0000256" key="1">
    <source>
        <dbReference type="SAM" id="SignalP"/>
    </source>
</evidence>
<feature type="chain" id="PRO_5042179872" description="Ecp2 effector protein-like domain-containing protein" evidence="1">
    <location>
        <begin position="19"/>
        <end position="181"/>
    </location>
</feature>
<protein>
    <recommendedName>
        <fullName evidence="2">Ecp2 effector protein-like domain-containing protein</fullName>
    </recommendedName>
</protein>
<dbReference type="Pfam" id="PF14856">
    <property type="entry name" value="Hce2"/>
    <property type="match status" value="1"/>
</dbReference>
<dbReference type="AlphaFoldDB" id="A0AAD9VX63"/>
<comment type="caution">
    <text evidence="3">The sequence shown here is derived from an EMBL/GenBank/DDBJ whole genome shotgun (WGS) entry which is preliminary data.</text>
</comment>
<sequence length="181" mass="20076">MHFLNLLLFLLPLSISVAVVDRLTYVPGDSNEINTTSPNLIRRDSVRWGPDDTSQDACDADAEPQRTAGSEFYKWDCNSIIEFNNNFGRYTINGYTNGRWAIINIRGTCSIAVSRTDSSTNDFEVGDKDIRESVKAAMNMYSDPIVMQSVTGGATCDAADTTGNDVPIKWWVVDPDDIPRP</sequence>
<evidence type="ECO:0000313" key="3">
    <source>
        <dbReference type="EMBL" id="KAK2597584.1"/>
    </source>
</evidence>
<reference evidence="3" key="1">
    <citation type="submission" date="2023-06" db="EMBL/GenBank/DDBJ databases">
        <authorList>
            <person name="Noh H."/>
        </authorList>
    </citation>
    <scope>NUCLEOTIDE SEQUENCE</scope>
    <source>
        <strain evidence="3">DUCC20226</strain>
    </source>
</reference>
<proteinExistence type="predicted"/>
<feature type="domain" description="Ecp2 effector protein-like" evidence="2">
    <location>
        <begin position="75"/>
        <end position="147"/>
    </location>
</feature>
<gene>
    <name evidence="3" type="ORF">N8I77_012362</name>
</gene>
<evidence type="ECO:0000313" key="4">
    <source>
        <dbReference type="Proteomes" id="UP001265746"/>
    </source>
</evidence>
<dbReference type="Proteomes" id="UP001265746">
    <property type="component" value="Unassembled WGS sequence"/>
</dbReference>
<dbReference type="EMBL" id="JAUJFL010000009">
    <property type="protein sequence ID" value="KAK2597584.1"/>
    <property type="molecule type" value="Genomic_DNA"/>
</dbReference>
<evidence type="ECO:0000259" key="2">
    <source>
        <dbReference type="Pfam" id="PF14856"/>
    </source>
</evidence>
<accession>A0AAD9VX63</accession>
<organism evidence="3 4">
    <name type="scientific">Phomopsis amygdali</name>
    <name type="common">Fusicoccum amygdali</name>
    <dbReference type="NCBI Taxonomy" id="1214568"/>
    <lineage>
        <taxon>Eukaryota</taxon>
        <taxon>Fungi</taxon>
        <taxon>Dikarya</taxon>
        <taxon>Ascomycota</taxon>
        <taxon>Pezizomycotina</taxon>
        <taxon>Sordariomycetes</taxon>
        <taxon>Sordariomycetidae</taxon>
        <taxon>Diaporthales</taxon>
        <taxon>Diaporthaceae</taxon>
        <taxon>Diaporthe</taxon>
    </lineage>
</organism>
<keyword evidence="4" id="KW-1185">Reference proteome</keyword>
<dbReference type="InterPro" id="IPR029226">
    <property type="entry name" value="Ecp2-like"/>
</dbReference>
<keyword evidence="1" id="KW-0732">Signal</keyword>